<dbReference type="GO" id="GO:0005524">
    <property type="term" value="F:ATP binding"/>
    <property type="evidence" value="ECO:0007669"/>
    <property type="project" value="UniProtKB-KW"/>
</dbReference>
<dbReference type="Pfam" id="PF00005">
    <property type="entry name" value="ABC_tran"/>
    <property type="match status" value="1"/>
</dbReference>
<dbReference type="InterPro" id="IPR027417">
    <property type="entry name" value="P-loop_NTPase"/>
</dbReference>
<evidence type="ECO:0000256" key="1">
    <source>
        <dbReference type="ARBA" id="ARBA00005417"/>
    </source>
</evidence>
<keyword evidence="4" id="KW-0547">Nucleotide-binding</keyword>
<dbReference type="Proteomes" id="UP000199664">
    <property type="component" value="Unassembled WGS sequence"/>
</dbReference>
<name>A0A1H7P812_9HYPH</name>
<keyword evidence="4" id="KW-0067">ATP-binding</keyword>
<reference evidence="5" key="1">
    <citation type="submission" date="2016-10" db="EMBL/GenBank/DDBJ databases">
        <authorList>
            <person name="Varghese N."/>
            <person name="Submissions S."/>
        </authorList>
    </citation>
    <scope>NUCLEOTIDE SEQUENCE [LARGE SCALE GENOMIC DNA]</scope>
    <source>
        <strain evidence="5">LMG 26383,CCUG 61248,R- 45681</strain>
    </source>
</reference>
<dbReference type="GO" id="GO:0016887">
    <property type="term" value="F:ATP hydrolysis activity"/>
    <property type="evidence" value="ECO:0007669"/>
    <property type="project" value="InterPro"/>
</dbReference>
<evidence type="ECO:0000313" key="5">
    <source>
        <dbReference type="Proteomes" id="UP000199664"/>
    </source>
</evidence>
<gene>
    <name evidence="4" type="ORF">SAMN04515666_103391</name>
</gene>
<evidence type="ECO:0000259" key="3">
    <source>
        <dbReference type="PROSITE" id="PS50893"/>
    </source>
</evidence>
<dbReference type="EMBL" id="FOAN01000003">
    <property type="protein sequence ID" value="SEL31548.1"/>
    <property type="molecule type" value="Genomic_DNA"/>
</dbReference>
<dbReference type="SUPFAM" id="SSF52540">
    <property type="entry name" value="P-loop containing nucleoside triphosphate hydrolases"/>
    <property type="match status" value="1"/>
</dbReference>
<comment type="similarity">
    <text evidence="1">Belongs to the ABC transporter superfamily.</text>
</comment>
<dbReference type="InterPro" id="IPR003439">
    <property type="entry name" value="ABC_transporter-like_ATP-bd"/>
</dbReference>
<dbReference type="PANTHER" id="PTHR42788">
    <property type="entry name" value="TAURINE IMPORT ATP-BINDING PROTEIN-RELATED"/>
    <property type="match status" value="1"/>
</dbReference>
<accession>A0A1H7P812</accession>
<dbReference type="Gene3D" id="3.40.50.300">
    <property type="entry name" value="P-loop containing nucleotide triphosphate hydrolases"/>
    <property type="match status" value="1"/>
</dbReference>
<dbReference type="RefSeq" id="WP_167561608.1">
    <property type="nucleotide sequence ID" value="NZ_FOAN01000003.1"/>
</dbReference>
<organism evidence="4 5">
    <name type="scientific">Bosea lupini</name>
    <dbReference type="NCBI Taxonomy" id="1036779"/>
    <lineage>
        <taxon>Bacteria</taxon>
        <taxon>Pseudomonadati</taxon>
        <taxon>Pseudomonadota</taxon>
        <taxon>Alphaproteobacteria</taxon>
        <taxon>Hyphomicrobiales</taxon>
        <taxon>Boseaceae</taxon>
        <taxon>Bosea</taxon>
    </lineage>
</organism>
<feature type="domain" description="ABC transporter" evidence="3">
    <location>
        <begin position="3"/>
        <end position="211"/>
    </location>
</feature>
<dbReference type="PROSITE" id="PS50893">
    <property type="entry name" value="ABC_TRANSPORTER_2"/>
    <property type="match status" value="1"/>
</dbReference>
<evidence type="ECO:0000256" key="2">
    <source>
        <dbReference type="ARBA" id="ARBA00022448"/>
    </source>
</evidence>
<keyword evidence="2" id="KW-0813">Transport</keyword>
<dbReference type="AlphaFoldDB" id="A0A1H7P812"/>
<evidence type="ECO:0000313" key="4">
    <source>
        <dbReference type="EMBL" id="SEL31548.1"/>
    </source>
</evidence>
<sequence length="236" mass="25447">MSADLHDLPRSHDHALSRPAAGEVVALLGTPEVRALALRGFAGLRADEGTVPTAGIGLLCARPRFFPWLDLAENLAFALPKATPFEREGLIANVLVRVGLAAQATQRPGTLSPEELLRLAIARLLLVRPRLLLIDEPFATLDTEARDRLAAFLPELCTQGRPAVVIATGSVEDALRLADRILVLPQQPGPVAFSLDNLLARPREEGSVGFVALRRELRRALDKEVRHAAPEVEAAA</sequence>
<protein>
    <submittedName>
        <fullName evidence="4">Sulfonate transport system ATP-binding protein</fullName>
    </submittedName>
</protein>
<dbReference type="InterPro" id="IPR050166">
    <property type="entry name" value="ABC_transporter_ATP-bind"/>
</dbReference>
<keyword evidence="5" id="KW-1185">Reference proteome</keyword>
<proteinExistence type="inferred from homology"/>
<dbReference type="PANTHER" id="PTHR42788:SF19">
    <property type="entry name" value="ALIPHATIC SULFONATES IMPORT ATP-BINDING PROTEIN SSUB 2"/>
    <property type="match status" value="1"/>
</dbReference>
<dbReference type="STRING" id="1036779.SAMN04515666_103391"/>